<accession>A0A917IYY7</accession>
<reference evidence="1" key="1">
    <citation type="journal article" date="2014" name="Int. J. Syst. Evol. Microbiol.">
        <title>Complete genome sequence of Corynebacterium casei LMG S-19264T (=DSM 44701T), isolated from a smear-ripened cheese.</title>
        <authorList>
            <consortium name="US DOE Joint Genome Institute (JGI-PGF)"/>
            <person name="Walter F."/>
            <person name="Albersmeier A."/>
            <person name="Kalinowski J."/>
            <person name="Ruckert C."/>
        </authorList>
    </citation>
    <scope>NUCLEOTIDE SEQUENCE</scope>
    <source>
        <strain evidence="1">CGMCC 1.15290</strain>
    </source>
</reference>
<reference evidence="1" key="2">
    <citation type="submission" date="2020-09" db="EMBL/GenBank/DDBJ databases">
        <authorList>
            <person name="Sun Q."/>
            <person name="Zhou Y."/>
        </authorList>
    </citation>
    <scope>NUCLEOTIDE SEQUENCE</scope>
    <source>
        <strain evidence="1">CGMCC 1.15290</strain>
    </source>
</reference>
<gene>
    <name evidence="1" type="ORF">GCM10011379_22120</name>
</gene>
<evidence type="ECO:0000313" key="1">
    <source>
        <dbReference type="EMBL" id="GGH67162.1"/>
    </source>
</evidence>
<dbReference type="AlphaFoldDB" id="A0A917IYY7"/>
<comment type="caution">
    <text evidence="1">The sequence shown here is derived from an EMBL/GenBank/DDBJ whole genome shotgun (WGS) entry which is preliminary data.</text>
</comment>
<sequence length="51" mass="5976">MPHGKGVYADFARTFEGIRTFLESFEGEGVVFHHPDGRMCKIKRRDFGMKW</sequence>
<name>A0A917IYY7_9BACT</name>
<protein>
    <submittedName>
        <fullName evidence="1">Uncharacterized protein</fullName>
    </submittedName>
</protein>
<organism evidence="1 2">
    <name type="scientific">Filimonas zeae</name>
    <dbReference type="NCBI Taxonomy" id="1737353"/>
    <lineage>
        <taxon>Bacteria</taxon>
        <taxon>Pseudomonadati</taxon>
        <taxon>Bacteroidota</taxon>
        <taxon>Chitinophagia</taxon>
        <taxon>Chitinophagales</taxon>
        <taxon>Chitinophagaceae</taxon>
        <taxon>Filimonas</taxon>
    </lineage>
</organism>
<dbReference type="Proteomes" id="UP000627292">
    <property type="component" value="Unassembled WGS sequence"/>
</dbReference>
<evidence type="ECO:0000313" key="2">
    <source>
        <dbReference type="Proteomes" id="UP000627292"/>
    </source>
</evidence>
<dbReference type="EMBL" id="BMIB01000002">
    <property type="protein sequence ID" value="GGH67162.1"/>
    <property type="molecule type" value="Genomic_DNA"/>
</dbReference>
<proteinExistence type="predicted"/>
<keyword evidence="2" id="KW-1185">Reference proteome</keyword>